<keyword evidence="3" id="KW-0472">Membrane</keyword>
<sequence>MLSQAVTNQIVQQRGDRQEGANTSRIREFLRMNPPSFTGSSTIEDPENFIEELKKVFDVMHVADIERVELAAYQMKNVSRTWFDQWKGGRAEDAPPASWACFKEDFLGRFFPRELKEAKVQEFFTLKQDTLSVHEFGLKFTQLSHYAPEMVADMKSRMSLFVVGLSRLSSKEGRAAMLIDDMDISRLMVYVQQVEDEKLRDIEQFKSKRAKTGSESGQQMSNDNRSSFQQEQKGPAPSSASAHAPRNKGEYNGQNSIAKPAQPQDMVAQMSKWASACARCGRTHPGKCRQGQTGCFNCGQEGHFMRVSKEHARKKVLVEEQIAYMLSTIAKSKRIHQMLSLIAMNFDAIPEQISEPFSVSTPVGESILAERVYRDCPIFVNHKSTMTDLIELDMVDFDVILGMDWLHACYASVNCRTRVVRFQFPNEPVLEWKRSSTVPKGHFISYLKARKMAPAELKKLKEQLKMHEKNYPTHDLELVAVIFALTYDAIIFMVFMWKCSPITRVFSMYMVRKSLISDRESG</sequence>
<dbReference type="InterPro" id="IPR021109">
    <property type="entry name" value="Peptidase_aspartic_dom_sf"/>
</dbReference>
<feature type="compositionally biased region" description="Low complexity" evidence="2">
    <location>
        <begin position="235"/>
        <end position="244"/>
    </location>
</feature>
<dbReference type="Gene3D" id="2.40.70.10">
    <property type="entry name" value="Acid Proteases"/>
    <property type="match status" value="1"/>
</dbReference>
<organism evidence="5 6">
    <name type="scientific">Solanum tuberosum</name>
    <name type="common">Potato</name>
    <dbReference type="NCBI Taxonomy" id="4113"/>
    <lineage>
        <taxon>Eukaryota</taxon>
        <taxon>Viridiplantae</taxon>
        <taxon>Streptophyta</taxon>
        <taxon>Embryophyta</taxon>
        <taxon>Tracheophyta</taxon>
        <taxon>Spermatophyta</taxon>
        <taxon>Magnoliopsida</taxon>
        <taxon>eudicotyledons</taxon>
        <taxon>Gunneridae</taxon>
        <taxon>Pentapetalae</taxon>
        <taxon>asterids</taxon>
        <taxon>lamiids</taxon>
        <taxon>Solanales</taxon>
        <taxon>Solanaceae</taxon>
        <taxon>Solanoideae</taxon>
        <taxon>Solaneae</taxon>
        <taxon>Solanum</taxon>
    </lineage>
</organism>
<dbReference type="CDD" id="cd00303">
    <property type="entry name" value="retropepsin_like"/>
    <property type="match status" value="1"/>
</dbReference>
<name>A0ABQ7UXD1_SOLTU</name>
<evidence type="ECO:0000313" key="5">
    <source>
        <dbReference type="EMBL" id="KAH0755813.1"/>
    </source>
</evidence>
<feature type="region of interest" description="Disordered" evidence="2">
    <location>
        <begin position="1"/>
        <end position="24"/>
    </location>
</feature>
<dbReference type="Pfam" id="PF03732">
    <property type="entry name" value="Retrotrans_gag"/>
    <property type="match status" value="1"/>
</dbReference>
<evidence type="ECO:0000256" key="2">
    <source>
        <dbReference type="SAM" id="MobiDB-lite"/>
    </source>
</evidence>
<evidence type="ECO:0000259" key="4">
    <source>
        <dbReference type="Pfam" id="PF03732"/>
    </source>
</evidence>
<feature type="compositionally biased region" description="Polar residues" evidence="2">
    <location>
        <begin position="213"/>
        <end position="232"/>
    </location>
</feature>
<dbReference type="Pfam" id="PF08284">
    <property type="entry name" value="RVP_2"/>
    <property type="match status" value="1"/>
</dbReference>
<feature type="compositionally biased region" description="Polar residues" evidence="2">
    <location>
        <begin position="1"/>
        <end position="12"/>
    </location>
</feature>
<dbReference type="InterPro" id="IPR032567">
    <property type="entry name" value="RTL1-rel"/>
</dbReference>
<evidence type="ECO:0000256" key="3">
    <source>
        <dbReference type="SAM" id="Phobius"/>
    </source>
</evidence>
<dbReference type="Proteomes" id="UP000826656">
    <property type="component" value="Unassembled WGS sequence"/>
</dbReference>
<keyword evidence="3" id="KW-0812">Transmembrane</keyword>
<dbReference type="InterPro" id="IPR005162">
    <property type="entry name" value="Retrotrans_gag_dom"/>
</dbReference>
<dbReference type="PANTHER" id="PTHR15503:SF45">
    <property type="entry name" value="RNA-DIRECTED DNA POLYMERASE HOMOLOG"/>
    <property type="match status" value="1"/>
</dbReference>
<feature type="coiled-coil region" evidence="1">
    <location>
        <begin position="450"/>
        <end position="477"/>
    </location>
</feature>
<feature type="compositionally biased region" description="Basic and acidic residues" evidence="2">
    <location>
        <begin position="14"/>
        <end position="24"/>
    </location>
</feature>
<proteinExistence type="predicted"/>
<feature type="domain" description="Retrotransposon gag" evidence="4">
    <location>
        <begin position="70"/>
        <end position="166"/>
    </location>
</feature>
<gene>
    <name evidence="5" type="ORF">KY290_026083</name>
</gene>
<evidence type="ECO:0000313" key="6">
    <source>
        <dbReference type="Proteomes" id="UP000826656"/>
    </source>
</evidence>
<keyword evidence="6" id="KW-1185">Reference proteome</keyword>
<keyword evidence="3" id="KW-1133">Transmembrane helix</keyword>
<reference evidence="5 6" key="1">
    <citation type="journal article" date="2021" name="bioRxiv">
        <title>Chromosome-scale and haplotype-resolved genome assembly of a tetraploid potato cultivar.</title>
        <authorList>
            <person name="Sun H."/>
            <person name="Jiao W.-B."/>
            <person name="Krause K."/>
            <person name="Campoy J.A."/>
            <person name="Goel M."/>
            <person name="Folz-Donahue K."/>
            <person name="Kukat C."/>
            <person name="Huettel B."/>
            <person name="Schneeberger K."/>
        </authorList>
    </citation>
    <scope>NUCLEOTIDE SEQUENCE [LARGE SCALE GENOMIC DNA]</scope>
    <source>
        <strain evidence="5">SolTubOtavaFocal</strain>
        <tissue evidence="5">Leaves</tissue>
    </source>
</reference>
<accession>A0ABQ7UXD1</accession>
<keyword evidence="1" id="KW-0175">Coiled coil</keyword>
<dbReference type="PANTHER" id="PTHR15503">
    <property type="entry name" value="LDOC1 RELATED"/>
    <property type="match status" value="1"/>
</dbReference>
<dbReference type="EMBL" id="JAIVGD010000018">
    <property type="protein sequence ID" value="KAH0755813.1"/>
    <property type="molecule type" value="Genomic_DNA"/>
</dbReference>
<protein>
    <recommendedName>
        <fullName evidence="4">Retrotransposon gag domain-containing protein</fullName>
    </recommendedName>
</protein>
<evidence type="ECO:0000256" key="1">
    <source>
        <dbReference type="SAM" id="Coils"/>
    </source>
</evidence>
<feature type="region of interest" description="Disordered" evidence="2">
    <location>
        <begin position="208"/>
        <end position="258"/>
    </location>
</feature>
<comment type="caution">
    <text evidence="5">The sequence shown here is derived from an EMBL/GenBank/DDBJ whole genome shotgun (WGS) entry which is preliminary data.</text>
</comment>
<feature type="transmembrane region" description="Helical" evidence="3">
    <location>
        <begin position="478"/>
        <end position="497"/>
    </location>
</feature>